<dbReference type="OrthoDB" id="2454603at2"/>
<dbReference type="RefSeq" id="WP_127190194.1">
    <property type="nucleotide sequence ID" value="NZ_RZNY01000001.1"/>
</dbReference>
<protein>
    <submittedName>
        <fullName evidence="1">DUF3168 domain-containing protein</fullName>
    </submittedName>
</protein>
<gene>
    <name evidence="1" type="ORF">EJP82_01265</name>
</gene>
<dbReference type="Proteomes" id="UP000279446">
    <property type="component" value="Unassembled WGS sequence"/>
</dbReference>
<keyword evidence="2" id="KW-1185">Reference proteome</keyword>
<comment type="caution">
    <text evidence="1">The sequence shown here is derived from an EMBL/GenBank/DDBJ whole genome shotgun (WGS) entry which is preliminary data.</text>
</comment>
<reference evidence="1 2" key="1">
    <citation type="submission" date="2018-12" db="EMBL/GenBank/DDBJ databases">
        <authorList>
            <person name="Sun L."/>
            <person name="Chen Z."/>
        </authorList>
    </citation>
    <scope>NUCLEOTIDE SEQUENCE [LARGE SCALE GENOMIC DNA]</scope>
    <source>
        <strain evidence="1 2">DSM 15890</strain>
    </source>
</reference>
<dbReference type="InterPro" id="IPR021508">
    <property type="entry name" value="Gp17-like"/>
</dbReference>
<evidence type="ECO:0000313" key="2">
    <source>
        <dbReference type="Proteomes" id="UP000279446"/>
    </source>
</evidence>
<name>A0A3S1CBU9_9BACL</name>
<sequence>MRTDVKTIVRAALLDNASLVTLLGGQRIYQSAAPKADEYPRITFFEVDNRDSDFADDEAYASSIVVQIDIWSKSSTSTITGEVAKTMKAEGWSRSLAADQYEDGVQVHHKVLRYRTKMLETE</sequence>
<organism evidence="1 2">
    <name type="scientific">Paenibacillus anaericanus</name>
    <dbReference type="NCBI Taxonomy" id="170367"/>
    <lineage>
        <taxon>Bacteria</taxon>
        <taxon>Bacillati</taxon>
        <taxon>Bacillota</taxon>
        <taxon>Bacilli</taxon>
        <taxon>Bacillales</taxon>
        <taxon>Paenibacillaceae</taxon>
        <taxon>Paenibacillus</taxon>
    </lineage>
</organism>
<dbReference type="EMBL" id="RZNY01000001">
    <property type="protein sequence ID" value="RUT48600.1"/>
    <property type="molecule type" value="Genomic_DNA"/>
</dbReference>
<dbReference type="Pfam" id="PF11367">
    <property type="entry name" value="Tail_completion_gp17"/>
    <property type="match status" value="1"/>
</dbReference>
<dbReference type="Gene3D" id="3.30.2000.30">
    <property type="match status" value="1"/>
</dbReference>
<accession>A0A3S1CBU9</accession>
<dbReference type="AlphaFoldDB" id="A0A3S1CBU9"/>
<dbReference type="InterPro" id="IPR053745">
    <property type="entry name" value="Viral_Tail_Comp_sf"/>
</dbReference>
<proteinExistence type="predicted"/>
<evidence type="ECO:0000313" key="1">
    <source>
        <dbReference type="EMBL" id="RUT48600.1"/>
    </source>
</evidence>